<dbReference type="Proteomes" id="UP000828390">
    <property type="component" value="Unassembled WGS sequence"/>
</dbReference>
<organism evidence="2 3">
    <name type="scientific">Dreissena polymorpha</name>
    <name type="common">Zebra mussel</name>
    <name type="synonym">Mytilus polymorpha</name>
    <dbReference type="NCBI Taxonomy" id="45954"/>
    <lineage>
        <taxon>Eukaryota</taxon>
        <taxon>Metazoa</taxon>
        <taxon>Spiralia</taxon>
        <taxon>Lophotrochozoa</taxon>
        <taxon>Mollusca</taxon>
        <taxon>Bivalvia</taxon>
        <taxon>Autobranchia</taxon>
        <taxon>Heteroconchia</taxon>
        <taxon>Euheterodonta</taxon>
        <taxon>Imparidentia</taxon>
        <taxon>Neoheterodontei</taxon>
        <taxon>Myida</taxon>
        <taxon>Dreissenoidea</taxon>
        <taxon>Dreissenidae</taxon>
        <taxon>Dreissena</taxon>
    </lineage>
</organism>
<comment type="caution">
    <text evidence="2">The sequence shown here is derived from an EMBL/GenBank/DDBJ whole genome shotgun (WGS) entry which is preliminary data.</text>
</comment>
<evidence type="ECO:0000313" key="2">
    <source>
        <dbReference type="EMBL" id="KAH3774023.1"/>
    </source>
</evidence>
<gene>
    <name evidence="2" type="ORF">DPMN_175394</name>
</gene>
<protein>
    <submittedName>
        <fullName evidence="2">Uncharacterized protein</fullName>
    </submittedName>
</protein>
<feature type="compositionally biased region" description="Polar residues" evidence="1">
    <location>
        <begin position="1"/>
        <end position="14"/>
    </location>
</feature>
<reference evidence="2" key="1">
    <citation type="journal article" date="2019" name="bioRxiv">
        <title>The Genome of the Zebra Mussel, Dreissena polymorpha: A Resource for Invasive Species Research.</title>
        <authorList>
            <person name="McCartney M.A."/>
            <person name="Auch B."/>
            <person name="Kono T."/>
            <person name="Mallez S."/>
            <person name="Zhang Y."/>
            <person name="Obille A."/>
            <person name="Becker A."/>
            <person name="Abrahante J.E."/>
            <person name="Garbe J."/>
            <person name="Badalamenti J.P."/>
            <person name="Herman A."/>
            <person name="Mangelson H."/>
            <person name="Liachko I."/>
            <person name="Sullivan S."/>
            <person name="Sone E.D."/>
            <person name="Koren S."/>
            <person name="Silverstein K.A.T."/>
            <person name="Beckman K.B."/>
            <person name="Gohl D.M."/>
        </authorList>
    </citation>
    <scope>NUCLEOTIDE SEQUENCE</scope>
    <source>
        <strain evidence="2">Duluth1</strain>
        <tissue evidence="2">Whole animal</tissue>
    </source>
</reference>
<dbReference type="AlphaFoldDB" id="A0A9D4E6H6"/>
<sequence>MKRLNTSPRNTGATKTEGKCDAGACVPAGEAVKTGGGYTEDHLLSSPPGPSEAEMVNKRR</sequence>
<name>A0A9D4E6H6_DREPO</name>
<accession>A0A9D4E6H6</accession>
<dbReference type="EMBL" id="JAIWYP010000009">
    <property type="protein sequence ID" value="KAH3774023.1"/>
    <property type="molecule type" value="Genomic_DNA"/>
</dbReference>
<feature type="region of interest" description="Disordered" evidence="1">
    <location>
        <begin position="1"/>
        <end position="60"/>
    </location>
</feature>
<evidence type="ECO:0000313" key="3">
    <source>
        <dbReference type="Proteomes" id="UP000828390"/>
    </source>
</evidence>
<evidence type="ECO:0000256" key="1">
    <source>
        <dbReference type="SAM" id="MobiDB-lite"/>
    </source>
</evidence>
<keyword evidence="3" id="KW-1185">Reference proteome</keyword>
<proteinExistence type="predicted"/>
<reference evidence="2" key="2">
    <citation type="submission" date="2020-11" db="EMBL/GenBank/DDBJ databases">
        <authorList>
            <person name="McCartney M.A."/>
            <person name="Auch B."/>
            <person name="Kono T."/>
            <person name="Mallez S."/>
            <person name="Becker A."/>
            <person name="Gohl D.M."/>
            <person name="Silverstein K.A.T."/>
            <person name="Koren S."/>
            <person name="Bechman K.B."/>
            <person name="Herman A."/>
            <person name="Abrahante J.E."/>
            <person name="Garbe J."/>
        </authorList>
    </citation>
    <scope>NUCLEOTIDE SEQUENCE</scope>
    <source>
        <strain evidence="2">Duluth1</strain>
        <tissue evidence="2">Whole animal</tissue>
    </source>
</reference>